<dbReference type="PROSITE" id="PS51532">
    <property type="entry name" value="PITH"/>
    <property type="match status" value="1"/>
</dbReference>
<dbReference type="InterPro" id="IPR037047">
    <property type="entry name" value="PITH_dom_sf"/>
</dbReference>
<dbReference type="InterPro" id="IPR010400">
    <property type="entry name" value="PITH_dom"/>
</dbReference>
<keyword evidence="1" id="KW-1015">Disulfide bond</keyword>
<evidence type="ECO:0000313" key="5">
    <source>
        <dbReference type="RefSeq" id="XP_022308828.1"/>
    </source>
</evidence>
<feature type="domain" description="PITH" evidence="3">
    <location>
        <begin position="115"/>
        <end position="284"/>
    </location>
</feature>
<dbReference type="Pfam" id="PF00085">
    <property type="entry name" value="Thioredoxin"/>
    <property type="match status" value="1"/>
</dbReference>
<gene>
    <name evidence="5" type="primary">LOC111114694</name>
</gene>
<dbReference type="InterPro" id="IPR017937">
    <property type="entry name" value="Thioredoxin_CS"/>
</dbReference>
<feature type="domain" description="Thioredoxin" evidence="2">
    <location>
        <begin position="1"/>
        <end position="109"/>
    </location>
</feature>
<dbReference type="SUPFAM" id="SSF49785">
    <property type="entry name" value="Galactose-binding domain-like"/>
    <property type="match status" value="1"/>
</dbReference>
<dbReference type="PANTHER" id="PTHR46115">
    <property type="entry name" value="THIOREDOXIN-LIKE PROTEIN 1"/>
    <property type="match status" value="1"/>
</dbReference>
<dbReference type="SUPFAM" id="SSF52833">
    <property type="entry name" value="Thioredoxin-like"/>
    <property type="match status" value="1"/>
</dbReference>
<proteinExistence type="predicted"/>
<dbReference type="Pfam" id="PF06201">
    <property type="entry name" value="PITH"/>
    <property type="match status" value="1"/>
</dbReference>
<organism evidence="4 5">
    <name type="scientific">Crassostrea virginica</name>
    <name type="common">Eastern oyster</name>
    <dbReference type="NCBI Taxonomy" id="6565"/>
    <lineage>
        <taxon>Eukaryota</taxon>
        <taxon>Metazoa</taxon>
        <taxon>Spiralia</taxon>
        <taxon>Lophotrochozoa</taxon>
        <taxon>Mollusca</taxon>
        <taxon>Bivalvia</taxon>
        <taxon>Autobranchia</taxon>
        <taxon>Pteriomorphia</taxon>
        <taxon>Ostreida</taxon>
        <taxon>Ostreoidea</taxon>
        <taxon>Ostreidae</taxon>
        <taxon>Crassostrea</taxon>
    </lineage>
</organism>
<dbReference type="PROSITE" id="PS51352">
    <property type="entry name" value="THIOREDOXIN_2"/>
    <property type="match status" value="1"/>
</dbReference>
<dbReference type="PROSITE" id="PS00194">
    <property type="entry name" value="THIOREDOXIN_1"/>
    <property type="match status" value="1"/>
</dbReference>
<protein>
    <submittedName>
        <fullName evidence="5">Thioredoxin-like protein 1</fullName>
    </submittedName>
</protein>
<dbReference type="InterPro" id="IPR013766">
    <property type="entry name" value="Thioredoxin_domain"/>
</dbReference>
<dbReference type="Gene3D" id="3.40.30.10">
    <property type="entry name" value="Glutaredoxin"/>
    <property type="match status" value="1"/>
</dbReference>
<evidence type="ECO:0000259" key="2">
    <source>
        <dbReference type="PROSITE" id="PS51352"/>
    </source>
</evidence>
<dbReference type="FunFam" id="3.40.30.10:FF:000245">
    <property type="entry name" value="Thioredoxin"/>
    <property type="match status" value="1"/>
</dbReference>
<dbReference type="Proteomes" id="UP000694844">
    <property type="component" value="Chromosome 9"/>
</dbReference>
<evidence type="ECO:0000313" key="4">
    <source>
        <dbReference type="Proteomes" id="UP000694844"/>
    </source>
</evidence>
<dbReference type="InterPro" id="IPR036249">
    <property type="entry name" value="Thioredoxin-like_sf"/>
</dbReference>
<dbReference type="RefSeq" id="XP_022308828.1">
    <property type="nucleotide sequence ID" value="XM_022453120.1"/>
</dbReference>
<accession>A0A8B8BZK8</accession>
<dbReference type="Gene3D" id="2.60.120.470">
    <property type="entry name" value="PITH domain"/>
    <property type="match status" value="1"/>
</dbReference>
<dbReference type="GO" id="GO:0005737">
    <property type="term" value="C:cytoplasm"/>
    <property type="evidence" value="ECO:0007669"/>
    <property type="project" value="UniProtKB-ARBA"/>
</dbReference>
<dbReference type="KEGG" id="cvn:111114694"/>
<dbReference type="InterPro" id="IPR008979">
    <property type="entry name" value="Galactose-bd-like_sf"/>
</dbReference>
<sequence>MTGTVRMVTEDSQFQPELANAGTKLVVVDYYATWCGPCRRIAPLYGELSLKYTNVVFLKVDVDQCQETAQSQGVTAMPTFIFYKNKVKVDEMKGADAAALEEKIKKWMGDGEEGADEVTVKGHMDLSSMINKSGCECLNEADDHVLSHALTSKGGYLESDCDEQLLISVEFNQSVKLHSLKLYAPEENGPKTVKIFQNVPRALDFDQAENMEPVQLLELTPADLKEGTLIALRYVKFQNVRNVTVFIKDNQSGSETTQIDYIGFVGSPLDTTNMSEFKRVAGKKGESH</sequence>
<dbReference type="AlphaFoldDB" id="A0A8B8BZK8"/>
<dbReference type="GeneID" id="111114694"/>
<dbReference type="PRINTS" id="PR00421">
    <property type="entry name" value="THIOREDOXIN"/>
</dbReference>
<reference evidence="5" key="1">
    <citation type="submission" date="2025-08" db="UniProtKB">
        <authorList>
            <consortium name="RefSeq"/>
        </authorList>
    </citation>
    <scope>IDENTIFICATION</scope>
    <source>
        <tissue evidence="5">Whole sample</tissue>
    </source>
</reference>
<dbReference type="CDD" id="cd02947">
    <property type="entry name" value="TRX_family"/>
    <property type="match status" value="1"/>
</dbReference>
<evidence type="ECO:0000259" key="3">
    <source>
        <dbReference type="PROSITE" id="PS51532"/>
    </source>
</evidence>
<name>A0A8B8BZK8_CRAVI</name>
<dbReference type="OrthoDB" id="2121326at2759"/>
<evidence type="ECO:0000256" key="1">
    <source>
        <dbReference type="ARBA" id="ARBA00023157"/>
    </source>
</evidence>
<keyword evidence="4" id="KW-1185">Reference proteome</keyword>